<dbReference type="PANTHER" id="PTHR43977">
    <property type="entry name" value="STRUCTURAL MAINTENANCE OF CHROMOSOMES PROTEIN 3"/>
    <property type="match status" value="1"/>
</dbReference>
<organism evidence="1 2">
    <name type="scientific">Zingiber officinale</name>
    <name type="common">Ginger</name>
    <name type="synonym">Amomum zingiber</name>
    <dbReference type="NCBI Taxonomy" id="94328"/>
    <lineage>
        <taxon>Eukaryota</taxon>
        <taxon>Viridiplantae</taxon>
        <taxon>Streptophyta</taxon>
        <taxon>Embryophyta</taxon>
        <taxon>Tracheophyta</taxon>
        <taxon>Spermatophyta</taxon>
        <taxon>Magnoliopsida</taxon>
        <taxon>Liliopsida</taxon>
        <taxon>Zingiberales</taxon>
        <taxon>Zingiberaceae</taxon>
        <taxon>Zingiber</taxon>
    </lineage>
</organism>
<evidence type="ECO:0000313" key="1">
    <source>
        <dbReference type="EMBL" id="KAG6482939.1"/>
    </source>
</evidence>
<keyword evidence="2" id="KW-1185">Reference proteome</keyword>
<gene>
    <name evidence="1" type="ORF">ZIOFF_059578</name>
</gene>
<comment type="caution">
    <text evidence="1">The sequence shown here is derived from an EMBL/GenBank/DDBJ whole genome shotgun (WGS) entry which is preliminary data.</text>
</comment>
<evidence type="ECO:0000313" key="2">
    <source>
        <dbReference type="Proteomes" id="UP000734854"/>
    </source>
</evidence>
<reference evidence="1 2" key="1">
    <citation type="submission" date="2020-08" db="EMBL/GenBank/DDBJ databases">
        <title>Plant Genome Project.</title>
        <authorList>
            <person name="Zhang R.-G."/>
        </authorList>
    </citation>
    <scope>NUCLEOTIDE SEQUENCE [LARGE SCALE GENOMIC DNA]</scope>
    <source>
        <tissue evidence="1">Rhizome</tissue>
    </source>
</reference>
<proteinExistence type="predicted"/>
<dbReference type="Proteomes" id="UP000734854">
    <property type="component" value="Unassembled WGS sequence"/>
</dbReference>
<dbReference type="AlphaFoldDB" id="A0A8J5F9G2"/>
<sequence length="274" mass="31416">MWRSYMMLAQRRLPLKADKSMYFLQIGVGDTGSSSVPYCEPIAKDSRLASYVSRDVHLSKDDLCLQTRLQKEYAFGGNQSLLAQRKRNADEKKRLTIDQEITKLVSEQQKINAHHGHVKSELKQLQSDIANVTKQKQSICKAVEKKEKLLANAHNQIVQIRASISMKQAEMGTELIDQLTPEERDLLSRLNPEITELKERLLACKNNRIEIETRKEELETNLSTNLVRRLQELEGIILSADSDTLPKEAELKRLELKNSEVSIDKLYKQLEGMN</sequence>
<accession>A0A8J5F9G2</accession>
<protein>
    <submittedName>
        <fullName evidence="1">Uncharacterized protein</fullName>
    </submittedName>
</protein>
<name>A0A8J5F9G2_ZINOF</name>
<dbReference type="EMBL" id="JACMSC010000016">
    <property type="protein sequence ID" value="KAG6482939.1"/>
    <property type="molecule type" value="Genomic_DNA"/>
</dbReference>